<dbReference type="Gene3D" id="6.10.250.2090">
    <property type="match status" value="1"/>
</dbReference>
<dbReference type="PRINTS" id="PR00721">
    <property type="entry name" value="STOMATIN"/>
</dbReference>
<keyword evidence="5" id="KW-1185">Reference proteome</keyword>
<evidence type="ECO:0000256" key="2">
    <source>
        <dbReference type="ARBA" id="ARBA00008164"/>
    </source>
</evidence>
<accession>A0A380MT67</accession>
<protein>
    <submittedName>
        <fullName evidence="4">HflK protein</fullName>
    </submittedName>
</protein>
<dbReference type="PANTHER" id="PTHR10264">
    <property type="entry name" value="BAND 7 PROTEIN-RELATED"/>
    <property type="match status" value="1"/>
</dbReference>
<dbReference type="Pfam" id="PF01145">
    <property type="entry name" value="Band_7"/>
    <property type="match status" value="1"/>
</dbReference>
<dbReference type="EMBL" id="UHIC01000001">
    <property type="protein sequence ID" value="SUO95745.1"/>
    <property type="molecule type" value="Genomic_DNA"/>
</dbReference>
<dbReference type="Gene3D" id="3.30.479.30">
    <property type="entry name" value="Band 7 domain"/>
    <property type="match status" value="1"/>
</dbReference>
<dbReference type="InterPro" id="IPR036013">
    <property type="entry name" value="Band_7/SPFH_dom_sf"/>
</dbReference>
<dbReference type="PANTHER" id="PTHR10264:SF83">
    <property type="entry name" value="BLL5629 PROTEIN"/>
    <property type="match status" value="1"/>
</dbReference>
<evidence type="ECO:0000313" key="4">
    <source>
        <dbReference type="EMBL" id="SUO95745.1"/>
    </source>
</evidence>
<dbReference type="CDD" id="cd13438">
    <property type="entry name" value="SPFH_eoslipins_u2"/>
    <property type="match status" value="1"/>
</dbReference>
<dbReference type="SMART" id="SM00244">
    <property type="entry name" value="PHB"/>
    <property type="match status" value="1"/>
</dbReference>
<organism evidence="4 5">
    <name type="scientific">Suttonella ornithocola</name>
    <dbReference type="NCBI Taxonomy" id="279832"/>
    <lineage>
        <taxon>Bacteria</taxon>
        <taxon>Pseudomonadati</taxon>
        <taxon>Pseudomonadota</taxon>
        <taxon>Gammaproteobacteria</taxon>
        <taxon>Cardiobacteriales</taxon>
        <taxon>Cardiobacteriaceae</taxon>
        <taxon>Suttonella</taxon>
    </lineage>
</organism>
<sequence>MKKIIVAFNERAIVFIGGQFQQVLSAGQHWIWHGFKSVEIYRETLKDLRVQWTGITNLLRFDRNAAEHYWQVIASPENTATIVWHPHMPAQVIRAGEVRAFWRPAAGESALSVWQMPQDDYRIPTEAEQVLLQQTISEPLRYYSVDEGEYLLISVLGKPEAVLPKGEYILLQQKNLLVAKLNSKEIRFANDAYAKQWQKNNPELFAQYLETVTTAENEILLWTDNGTLQGLIPPRQTTYFYRSTRADYQRITLNDNLQVPENIISLFRATTPDVQNAVAPYLRVINVPPQHLALLTINEKETRILSTGIYHFWQIHHTLDYNLYDLRLQLTELSGQELITEDKITVRINATCQWQITDALVWRDTYQNGEDNFYRELQFAVRAVVGSKTIDALLAEKSQLDNELAAILRSKNLQGIKIHSVGIKDIILPGEVRDILSRVVEAEKTAQANNIRRREETAATRSLLNTARVMEDNPTALRLKELETLEKVTEKIDKISVFGGLDGILNGLIHIDKGKK</sequence>
<proteinExistence type="inferred from homology"/>
<gene>
    <name evidence="4" type="primary">qmcA_1</name>
    <name evidence="4" type="ORF">NCTC13337_01562</name>
</gene>
<dbReference type="InterPro" id="IPR001972">
    <property type="entry name" value="Stomatin_HflK_fam"/>
</dbReference>
<dbReference type="SUPFAM" id="SSF117892">
    <property type="entry name" value="Band 7/SPFH domain"/>
    <property type="match status" value="1"/>
</dbReference>
<evidence type="ECO:0000259" key="3">
    <source>
        <dbReference type="SMART" id="SM00244"/>
    </source>
</evidence>
<dbReference type="AlphaFoldDB" id="A0A380MT67"/>
<reference evidence="4 5" key="1">
    <citation type="submission" date="2018-06" db="EMBL/GenBank/DDBJ databases">
        <authorList>
            <consortium name="Pathogen Informatics"/>
            <person name="Doyle S."/>
        </authorList>
    </citation>
    <scope>NUCLEOTIDE SEQUENCE [LARGE SCALE GENOMIC DNA]</scope>
    <source>
        <strain evidence="4 5">NCTC13337</strain>
    </source>
</reference>
<feature type="domain" description="Band 7" evidence="3">
    <location>
        <begin position="282"/>
        <end position="440"/>
    </location>
</feature>
<dbReference type="Proteomes" id="UP000254601">
    <property type="component" value="Unassembled WGS sequence"/>
</dbReference>
<dbReference type="InterPro" id="IPR001107">
    <property type="entry name" value="Band_7"/>
</dbReference>
<dbReference type="InterPro" id="IPR043202">
    <property type="entry name" value="Band-7_stomatin-like"/>
</dbReference>
<evidence type="ECO:0000256" key="1">
    <source>
        <dbReference type="ARBA" id="ARBA00004167"/>
    </source>
</evidence>
<name>A0A380MT67_9GAMM</name>
<dbReference type="GO" id="GO:0005886">
    <property type="term" value="C:plasma membrane"/>
    <property type="evidence" value="ECO:0007669"/>
    <property type="project" value="InterPro"/>
</dbReference>
<evidence type="ECO:0000313" key="5">
    <source>
        <dbReference type="Proteomes" id="UP000254601"/>
    </source>
</evidence>
<comment type="similarity">
    <text evidence="2">Belongs to the band 7/mec-2 family.</text>
</comment>
<comment type="subcellular location">
    <subcellularLocation>
        <location evidence="1">Membrane</location>
        <topology evidence="1">Single-pass membrane protein</topology>
    </subcellularLocation>
</comment>